<evidence type="ECO:0000256" key="1">
    <source>
        <dbReference type="ARBA" id="ARBA00009922"/>
    </source>
</evidence>
<evidence type="ECO:0000256" key="11">
    <source>
        <dbReference type="PROSITE-ProRule" id="PRU00560"/>
    </source>
</evidence>
<dbReference type="Proteomes" id="UP000030854">
    <property type="component" value="Unassembled WGS sequence"/>
</dbReference>
<accession>A0A0B1P3Q1</accession>
<evidence type="ECO:0000313" key="14">
    <source>
        <dbReference type="EMBL" id="KHJ31975.1"/>
    </source>
</evidence>
<keyword evidence="3 11" id="KW-0378">Hydrolase</keyword>
<keyword evidence="7" id="KW-0413">Isomerase</keyword>
<evidence type="ECO:0000256" key="8">
    <source>
        <dbReference type="ARBA" id="ARBA00034617"/>
    </source>
</evidence>
<dbReference type="InterPro" id="IPR027417">
    <property type="entry name" value="P-loop_NTPase"/>
</dbReference>
<feature type="domain" description="UvrD-like helicase ATP-binding" evidence="12">
    <location>
        <begin position="9"/>
        <end position="283"/>
    </location>
</feature>
<evidence type="ECO:0000256" key="4">
    <source>
        <dbReference type="ARBA" id="ARBA00022806"/>
    </source>
</evidence>
<keyword evidence="4 11" id="KW-0347">Helicase</keyword>
<name>A0A0B1P3Q1_UNCNE</name>
<dbReference type="Gene3D" id="3.40.50.300">
    <property type="entry name" value="P-loop containing nucleotide triphosphate hydrolases"/>
    <property type="match status" value="2"/>
</dbReference>
<gene>
    <name evidence="14" type="ORF">EV44_g4568</name>
</gene>
<evidence type="ECO:0000256" key="2">
    <source>
        <dbReference type="ARBA" id="ARBA00022741"/>
    </source>
</evidence>
<dbReference type="GO" id="GO:0000725">
    <property type="term" value="P:recombinational repair"/>
    <property type="evidence" value="ECO:0007669"/>
    <property type="project" value="EnsemblFungi"/>
</dbReference>
<comment type="catalytic activity">
    <reaction evidence="10">
        <text>ATP + H2O = ADP + phosphate + H(+)</text>
        <dbReference type="Rhea" id="RHEA:13065"/>
        <dbReference type="ChEBI" id="CHEBI:15377"/>
        <dbReference type="ChEBI" id="CHEBI:15378"/>
        <dbReference type="ChEBI" id="CHEBI:30616"/>
        <dbReference type="ChEBI" id="CHEBI:43474"/>
        <dbReference type="ChEBI" id="CHEBI:456216"/>
        <dbReference type="EC" id="5.6.2.4"/>
    </reaction>
</comment>
<proteinExistence type="inferred from homology"/>
<dbReference type="SUPFAM" id="SSF52540">
    <property type="entry name" value="P-loop containing nucleoside triphosphate hydrolases"/>
    <property type="match status" value="1"/>
</dbReference>
<evidence type="ECO:0000256" key="3">
    <source>
        <dbReference type="ARBA" id="ARBA00022801"/>
    </source>
</evidence>
<dbReference type="InterPro" id="IPR014016">
    <property type="entry name" value="UvrD-like_ATP-bd"/>
</dbReference>
<dbReference type="AlphaFoldDB" id="A0A0B1P3Q1"/>
<dbReference type="PROSITE" id="PS51217">
    <property type="entry name" value="UVRD_HELICASE_CTER"/>
    <property type="match status" value="1"/>
</dbReference>
<dbReference type="EMBL" id="JNVN01002436">
    <property type="protein sequence ID" value="KHJ31975.1"/>
    <property type="molecule type" value="Genomic_DNA"/>
</dbReference>
<feature type="domain" description="UvrD-like helicase C-terminal" evidence="13">
    <location>
        <begin position="284"/>
        <end position="589"/>
    </location>
</feature>
<reference evidence="14 15" key="1">
    <citation type="journal article" date="2014" name="BMC Genomics">
        <title>Adaptive genomic structural variation in the grape powdery mildew pathogen, Erysiphe necator.</title>
        <authorList>
            <person name="Jones L."/>
            <person name="Riaz S."/>
            <person name="Morales-Cruz A."/>
            <person name="Amrine K.C."/>
            <person name="McGuire B."/>
            <person name="Gubler W.D."/>
            <person name="Walker M.A."/>
            <person name="Cantu D."/>
        </authorList>
    </citation>
    <scope>NUCLEOTIDE SEQUENCE [LARGE SCALE GENOMIC DNA]</scope>
    <source>
        <strain evidence="15">c</strain>
    </source>
</reference>
<evidence type="ECO:0000313" key="15">
    <source>
        <dbReference type="Proteomes" id="UP000030854"/>
    </source>
</evidence>
<dbReference type="GO" id="GO:0016787">
    <property type="term" value="F:hydrolase activity"/>
    <property type="evidence" value="ECO:0007669"/>
    <property type="project" value="UniProtKB-UniRule"/>
</dbReference>
<dbReference type="OMA" id="DYPDATT"/>
<dbReference type="EC" id="5.6.2.4" evidence="9"/>
<dbReference type="InterPro" id="IPR013986">
    <property type="entry name" value="DExx_box_DNA_helicase_dom_sf"/>
</dbReference>
<keyword evidence="5 11" id="KW-0067">ATP-binding</keyword>
<keyword evidence="6" id="KW-0238">DNA-binding</keyword>
<dbReference type="PROSITE" id="PS51198">
    <property type="entry name" value="UVRD_HELICASE_ATP_BIND"/>
    <property type="match status" value="1"/>
</dbReference>
<evidence type="ECO:0000259" key="12">
    <source>
        <dbReference type="PROSITE" id="PS51198"/>
    </source>
</evidence>
<evidence type="ECO:0000259" key="13">
    <source>
        <dbReference type="PROSITE" id="PS51217"/>
    </source>
</evidence>
<comment type="caution">
    <text evidence="14">The sequence shown here is derived from an EMBL/GenBank/DDBJ whole genome shotgun (WGS) entry which is preliminary data.</text>
</comment>
<dbReference type="Pfam" id="PF13361">
    <property type="entry name" value="UvrD_C"/>
    <property type="match status" value="1"/>
</dbReference>
<dbReference type="Gene3D" id="1.10.486.10">
    <property type="entry name" value="PCRA, domain 4"/>
    <property type="match status" value="1"/>
</dbReference>
<dbReference type="GO" id="GO:0043138">
    <property type="term" value="F:3'-5' DNA helicase activity"/>
    <property type="evidence" value="ECO:0007669"/>
    <property type="project" value="UniProtKB-EC"/>
</dbReference>
<dbReference type="Gene3D" id="1.10.10.160">
    <property type="match status" value="1"/>
</dbReference>
<dbReference type="HOGENOM" id="CLU_004585_4_2_1"/>
<evidence type="ECO:0000256" key="7">
    <source>
        <dbReference type="ARBA" id="ARBA00023235"/>
    </source>
</evidence>
<comment type="catalytic activity">
    <reaction evidence="8">
        <text>Couples ATP hydrolysis with the unwinding of duplex DNA by translocating in the 3'-5' direction.</text>
        <dbReference type="EC" id="5.6.2.4"/>
    </reaction>
</comment>
<protein>
    <recommendedName>
        <fullName evidence="9">DNA 3'-5' helicase</fullName>
        <ecNumber evidence="9">5.6.2.4</ecNumber>
    </recommendedName>
</protein>
<evidence type="ECO:0000256" key="6">
    <source>
        <dbReference type="ARBA" id="ARBA00023125"/>
    </source>
</evidence>
<dbReference type="CDD" id="cd18807">
    <property type="entry name" value="SF1_C_UvrD"/>
    <property type="match status" value="1"/>
</dbReference>
<dbReference type="STRING" id="52586.A0A0B1P3Q1"/>
<dbReference type="CDD" id="cd17932">
    <property type="entry name" value="DEXQc_UvrD"/>
    <property type="match status" value="1"/>
</dbReference>
<sequence length="938" mass="106015">MLNESILNTLNESQKSAVTSNPHGQLSILAGPGSGKTHTLVARTAWLLSNGTKPWDIIVTTFTVKTAREIKERIGKLVGESNSSRLILGTFHSIARRYLIKYGYLINLKNEFDIADSADCLAIIKRIINRHELKCDPKTVRNRISGTKARGGNRDQNELKKSPISIESQEFFLCYREYEEALNRSNLLDYDDLLLNCVKLLREHPICVANIEAVLIDEFQDTNTVQYELMRLFASCKQQVTIVGDPDQSIYSFRAAELQNYQRFHYQYPKSTTIILEDNYRSSGAIISMALNIIKQDSDRITKSLISKNTFGTRPVIRKLSDAHKEAEWISLEIKRIVGMTGGLLDLGDVSILLRSAALSRLIENSLRRTGLAYRMVGGVRFYDRFEVKILLDYLRAINKPDNDDALSNILNGPPRKIGDTTIRRLMEEATNRKITLWSLLLMIVKKKIPPNIKLSTQVMQGILCVCDLIETSRDNILNHDNPISLLDLMKRILKHTKFEEWLQIHHNDALKLRWSNVEELMTQVMEFQENNVHGYEDESLPLIDGVQQKGNLNVLAKFLANVALSSGTENNAGGISQITISTIHAAKGLEWPVVFIPAVYQGSIPHSRSDDSKEERRLLYVAMTRAKVLLYLSYPLKSSRGEKTALSEFVPLSSLAPDIITIGPVIHSEVVKTISQTLHRPNPNIEVIMNSSSLLPSEFDNMFPANVENHQDETEMLSHTTDGNKDFQMDYQSLKRRHTRSDGMENHHRKNLNSFIKADHIPSFKTSFISAGSHLETMLGKKLDKLDDKKMQSTKVGLQKDVIDLSNHKTKLAKAEHQQRSLKSYFSKAHSGMKVASADFTLKRPGDNLESNMQLSCTKSSIQIPLENQPLAEPENEVCHKNISLPGSFLVSSKPKELTRNNLVKTRKTLGVKRSMAGWPSRKEFVLPIANKENHSN</sequence>
<keyword evidence="15" id="KW-1185">Reference proteome</keyword>
<dbReference type="InterPro" id="IPR014017">
    <property type="entry name" value="DNA_helicase_UvrD-like_C"/>
</dbReference>
<evidence type="ECO:0000256" key="9">
    <source>
        <dbReference type="ARBA" id="ARBA00034808"/>
    </source>
</evidence>
<dbReference type="GO" id="GO:0005524">
    <property type="term" value="F:ATP binding"/>
    <property type="evidence" value="ECO:0007669"/>
    <property type="project" value="UniProtKB-UniRule"/>
</dbReference>
<dbReference type="PANTHER" id="PTHR11070">
    <property type="entry name" value="UVRD / RECB / PCRA DNA HELICASE FAMILY MEMBER"/>
    <property type="match status" value="1"/>
</dbReference>
<dbReference type="PANTHER" id="PTHR11070:SF2">
    <property type="entry name" value="ATP-DEPENDENT DNA HELICASE SRS2"/>
    <property type="match status" value="1"/>
</dbReference>
<dbReference type="InterPro" id="IPR000212">
    <property type="entry name" value="DNA_helicase_UvrD/REP"/>
</dbReference>
<comment type="similarity">
    <text evidence="1">Belongs to the helicase family. UvrD subfamily.</text>
</comment>
<evidence type="ECO:0000256" key="5">
    <source>
        <dbReference type="ARBA" id="ARBA00022840"/>
    </source>
</evidence>
<dbReference type="GO" id="GO:0005634">
    <property type="term" value="C:nucleus"/>
    <property type="evidence" value="ECO:0007669"/>
    <property type="project" value="TreeGrafter"/>
</dbReference>
<dbReference type="GO" id="GO:1990426">
    <property type="term" value="P:mitotic recombination-dependent replication fork processing"/>
    <property type="evidence" value="ECO:0007669"/>
    <property type="project" value="EnsemblFungi"/>
</dbReference>
<evidence type="ECO:0000256" key="10">
    <source>
        <dbReference type="ARBA" id="ARBA00048988"/>
    </source>
</evidence>
<dbReference type="GO" id="GO:0006301">
    <property type="term" value="P:DNA damage tolerance"/>
    <property type="evidence" value="ECO:0007669"/>
    <property type="project" value="EnsemblFungi"/>
</dbReference>
<dbReference type="GO" id="GO:0003677">
    <property type="term" value="F:DNA binding"/>
    <property type="evidence" value="ECO:0007669"/>
    <property type="project" value="UniProtKB-KW"/>
</dbReference>
<dbReference type="Pfam" id="PF00580">
    <property type="entry name" value="UvrD-helicase"/>
    <property type="match status" value="1"/>
</dbReference>
<keyword evidence="2 11" id="KW-0547">Nucleotide-binding</keyword>
<organism evidence="14 15">
    <name type="scientific">Uncinula necator</name>
    <name type="common">Grape powdery mildew</name>
    <dbReference type="NCBI Taxonomy" id="52586"/>
    <lineage>
        <taxon>Eukaryota</taxon>
        <taxon>Fungi</taxon>
        <taxon>Dikarya</taxon>
        <taxon>Ascomycota</taxon>
        <taxon>Pezizomycotina</taxon>
        <taxon>Leotiomycetes</taxon>
        <taxon>Erysiphales</taxon>
        <taxon>Erysiphaceae</taxon>
        <taxon>Erysiphe</taxon>
    </lineage>
</organism>
<feature type="binding site" evidence="11">
    <location>
        <begin position="30"/>
        <end position="37"/>
    </location>
    <ligand>
        <name>ATP</name>
        <dbReference type="ChEBI" id="CHEBI:30616"/>
    </ligand>
</feature>